<organism evidence="2 3">
    <name type="scientific">Dispira parvispora</name>
    <dbReference type="NCBI Taxonomy" id="1520584"/>
    <lineage>
        <taxon>Eukaryota</taxon>
        <taxon>Fungi</taxon>
        <taxon>Fungi incertae sedis</taxon>
        <taxon>Zoopagomycota</taxon>
        <taxon>Kickxellomycotina</taxon>
        <taxon>Dimargaritomycetes</taxon>
        <taxon>Dimargaritales</taxon>
        <taxon>Dimargaritaceae</taxon>
        <taxon>Dispira</taxon>
    </lineage>
</organism>
<dbReference type="PANTHER" id="PTHR20910:SF1">
    <property type="entry name" value="SUPEROXIDE DISMUTASE COPPER_ZINC BINDING DOMAIN-CONTAINING PROTEIN"/>
    <property type="match status" value="1"/>
</dbReference>
<reference evidence="2" key="1">
    <citation type="submission" date="2022-07" db="EMBL/GenBank/DDBJ databases">
        <title>Phylogenomic reconstructions and comparative analyses of Kickxellomycotina fungi.</title>
        <authorList>
            <person name="Reynolds N.K."/>
            <person name="Stajich J.E."/>
            <person name="Barry K."/>
            <person name="Grigoriev I.V."/>
            <person name="Crous P."/>
            <person name="Smith M.E."/>
        </authorList>
    </citation>
    <scope>NUCLEOTIDE SEQUENCE</scope>
    <source>
        <strain evidence="2">RSA 1196</strain>
    </source>
</reference>
<feature type="chain" id="PRO_5040797541" evidence="1">
    <location>
        <begin position="23"/>
        <end position="236"/>
    </location>
</feature>
<dbReference type="EMBL" id="JANBPY010001409">
    <property type="protein sequence ID" value="KAJ1960153.1"/>
    <property type="molecule type" value="Genomic_DNA"/>
</dbReference>
<dbReference type="GO" id="GO:0006801">
    <property type="term" value="P:superoxide metabolic process"/>
    <property type="evidence" value="ECO:0007669"/>
    <property type="project" value="InterPro"/>
</dbReference>
<protein>
    <submittedName>
        <fullName evidence="2">Uncharacterized protein</fullName>
    </submittedName>
</protein>
<keyword evidence="1" id="KW-0732">Signal</keyword>
<proteinExistence type="predicted"/>
<evidence type="ECO:0000256" key="1">
    <source>
        <dbReference type="SAM" id="SignalP"/>
    </source>
</evidence>
<keyword evidence="3" id="KW-1185">Reference proteome</keyword>
<name>A0A9W8E5Q0_9FUNG</name>
<accession>A0A9W8E5Q0</accession>
<dbReference type="PANTHER" id="PTHR20910">
    <property type="entry name" value="AGAP001623-PA"/>
    <property type="match status" value="1"/>
</dbReference>
<sequence length="236" mass="25371">MRCHLFCRGLLLLTALAAITHAQSNDEEIDMFHDEEKTDSTGEALGQLGAVFTSGVKGVVWFGSTQGGAGKLASVSVNVEIKSGLQKGKRYTWNIRDNSAPKGGKCTNLGNVYDPYMVNQSNLYQCHRGDSNSYRATCSIGDLSGKFGTLNVTSEEGDVSGQFDDPSLELTGTYSVENRTVALQVSGSKDVVACGTIRFLEQSDLDAATAGLRNMFTYTSLVLSSVSVVVSWFHLL</sequence>
<dbReference type="InterPro" id="IPR053257">
    <property type="entry name" value="Cu-only_SOD"/>
</dbReference>
<gene>
    <name evidence="2" type="ORF">IWQ62_004337</name>
</gene>
<dbReference type="InterPro" id="IPR036423">
    <property type="entry name" value="SOD-like_Cu/Zn_dom_sf"/>
</dbReference>
<dbReference type="GO" id="GO:0046872">
    <property type="term" value="F:metal ion binding"/>
    <property type="evidence" value="ECO:0007669"/>
    <property type="project" value="InterPro"/>
</dbReference>
<dbReference type="Proteomes" id="UP001150925">
    <property type="component" value="Unassembled WGS sequence"/>
</dbReference>
<evidence type="ECO:0000313" key="2">
    <source>
        <dbReference type="EMBL" id="KAJ1960153.1"/>
    </source>
</evidence>
<evidence type="ECO:0000313" key="3">
    <source>
        <dbReference type="Proteomes" id="UP001150925"/>
    </source>
</evidence>
<feature type="signal peptide" evidence="1">
    <location>
        <begin position="1"/>
        <end position="22"/>
    </location>
</feature>
<dbReference type="OrthoDB" id="159229at2759"/>
<dbReference type="Gene3D" id="2.60.40.200">
    <property type="entry name" value="Superoxide dismutase, copper/zinc binding domain"/>
    <property type="match status" value="1"/>
</dbReference>
<dbReference type="SUPFAM" id="SSF49329">
    <property type="entry name" value="Cu,Zn superoxide dismutase-like"/>
    <property type="match status" value="1"/>
</dbReference>
<dbReference type="AlphaFoldDB" id="A0A9W8E5Q0"/>
<comment type="caution">
    <text evidence="2">The sequence shown here is derived from an EMBL/GenBank/DDBJ whole genome shotgun (WGS) entry which is preliminary data.</text>
</comment>